<reference evidence="3 4" key="1">
    <citation type="submission" date="2015-12" db="EMBL/GenBank/DDBJ databases">
        <title>The genome of Folsomia candida.</title>
        <authorList>
            <person name="Faddeeva A."/>
            <person name="Derks M.F."/>
            <person name="Anvar Y."/>
            <person name="Smit S."/>
            <person name="Van Straalen N."/>
            <person name="Roelofs D."/>
        </authorList>
    </citation>
    <scope>NUCLEOTIDE SEQUENCE [LARGE SCALE GENOMIC DNA]</scope>
    <source>
        <strain evidence="3 4">VU population</strain>
        <tissue evidence="3">Whole body</tissue>
    </source>
</reference>
<sequence length="195" mass="21374">MLQNLIKSVRKNHRLFSRGFSLSGNKNTEKLADGPLHGIRVLDLTRILAGPFATMILGDLGAEIIKIEKPNSGDDTRTWGPPFINNESCYFVSINRNKKSMAIDMKRGQSILHDLVKKCDVLVENFVPGTLDRFNMDYESLRKVNPKLIYLSISGYGSTGPYVNRGGYDVISSSLGGLLSITGPRGGEPCKVGVA</sequence>
<dbReference type="GO" id="GO:0047369">
    <property type="term" value="F:succinate-hydroxymethylglutarate CoA-transferase activity"/>
    <property type="evidence" value="ECO:0007669"/>
    <property type="project" value="TreeGrafter"/>
</dbReference>
<dbReference type="STRING" id="158441.A0A226EKZ9"/>
<dbReference type="AlphaFoldDB" id="A0A226EKZ9"/>
<dbReference type="InterPro" id="IPR050483">
    <property type="entry name" value="CoA-transferase_III_domain"/>
</dbReference>
<dbReference type="PANTHER" id="PTHR48207">
    <property type="entry name" value="SUCCINATE--HYDROXYMETHYLGLUTARATE COA-TRANSFERASE"/>
    <property type="match status" value="1"/>
</dbReference>
<dbReference type="OrthoDB" id="5863171at2759"/>
<evidence type="ECO:0000256" key="2">
    <source>
        <dbReference type="ARBA" id="ARBA00022679"/>
    </source>
</evidence>
<dbReference type="PANTHER" id="PTHR48207:SF3">
    <property type="entry name" value="SUCCINATE--HYDROXYMETHYLGLUTARATE COA-TRANSFERASE"/>
    <property type="match status" value="1"/>
</dbReference>
<dbReference type="OMA" id="TRANWIF"/>
<keyword evidence="2 3" id="KW-0808">Transferase</keyword>
<comment type="caution">
    <text evidence="3">The sequence shown here is derived from an EMBL/GenBank/DDBJ whole genome shotgun (WGS) entry which is preliminary data.</text>
</comment>
<dbReference type="Pfam" id="PF02515">
    <property type="entry name" value="CoA_transf_3"/>
    <property type="match status" value="1"/>
</dbReference>
<dbReference type="EMBL" id="LNIX01000003">
    <property type="protein sequence ID" value="OXA58373.1"/>
    <property type="molecule type" value="Genomic_DNA"/>
</dbReference>
<comment type="similarity">
    <text evidence="1">Belongs to the CoA-transferase III family.</text>
</comment>
<evidence type="ECO:0000313" key="3">
    <source>
        <dbReference type="EMBL" id="OXA58373.1"/>
    </source>
</evidence>
<evidence type="ECO:0000313" key="4">
    <source>
        <dbReference type="Proteomes" id="UP000198287"/>
    </source>
</evidence>
<keyword evidence="4" id="KW-1185">Reference proteome</keyword>
<name>A0A226EKZ9_FOLCA</name>
<protein>
    <submittedName>
        <fullName evidence="3">Succinate--hydroxymethylglutarate CoA-transferase</fullName>
    </submittedName>
</protein>
<dbReference type="SUPFAM" id="SSF89796">
    <property type="entry name" value="CoA-transferase family III (CaiB/BaiF)"/>
    <property type="match status" value="1"/>
</dbReference>
<gene>
    <name evidence="3" type="ORF">Fcan01_07547</name>
</gene>
<evidence type="ECO:0000256" key="1">
    <source>
        <dbReference type="ARBA" id="ARBA00008383"/>
    </source>
</evidence>
<dbReference type="InterPro" id="IPR023606">
    <property type="entry name" value="CoA-Trfase_III_dom_1_sf"/>
</dbReference>
<proteinExistence type="inferred from homology"/>
<dbReference type="GO" id="GO:0005739">
    <property type="term" value="C:mitochondrion"/>
    <property type="evidence" value="ECO:0007669"/>
    <property type="project" value="TreeGrafter"/>
</dbReference>
<dbReference type="Proteomes" id="UP000198287">
    <property type="component" value="Unassembled WGS sequence"/>
</dbReference>
<dbReference type="Gene3D" id="3.40.50.10540">
    <property type="entry name" value="Crotonobetainyl-coa:carnitine coa-transferase, domain 1"/>
    <property type="match status" value="1"/>
</dbReference>
<accession>A0A226EKZ9</accession>
<organism evidence="3 4">
    <name type="scientific">Folsomia candida</name>
    <name type="common">Springtail</name>
    <dbReference type="NCBI Taxonomy" id="158441"/>
    <lineage>
        <taxon>Eukaryota</taxon>
        <taxon>Metazoa</taxon>
        <taxon>Ecdysozoa</taxon>
        <taxon>Arthropoda</taxon>
        <taxon>Hexapoda</taxon>
        <taxon>Collembola</taxon>
        <taxon>Entomobryomorpha</taxon>
        <taxon>Isotomoidea</taxon>
        <taxon>Isotomidae</taxon>
        <taxon>Proisotominae</taxon>
        <taxon>Folsomia</taxon>
    </lineage>
</organism>
<dbReference type="InterPro" id="IPR003673">
    <property type="entry name" value="CoA-Trfase_fam_III"/>
</dbReference>